<comment type="function">
    <text evidence="5">Catalyzes the phosphorylation of the 3'-hydroxyl group of dephosphocoenzyme A to form coenzyme A.</text>
</comment>
<dbReference type="PROSITE" id="PS51219">
    <property type="entry name" value="DPCK"/>
    <property type="match status" value="1"/>
</dbReference>
<evidence type="ECO:0000313" key="7">
    <source>
        <dbReference type="EMBL" id="HAN26378.1"/>
    </source>
</evidence>
<dbReference type="EC" id="2.7.1.24" evidence="5 6"/>
<dbReference type="Proteomes" id="UP000259273">
    <property type="component" value="Unassembled WGS sequence"/>
</dbReference>
<dbReference type="SUPFAM" id="SSF52540">
    <property type="entry name" value="P-loop containing nucleoside triphosphate hydrolases"/>
    <property type="match status" value="1"/>
</dbReference>
<gene>
    <name evidence="5" type="primary">coaE</name>
    <name evidence="7" type="ORF">DCP75_01320</name>
</gene>
<dbReference type="Gene3D" id="3.40.50.300">
    <property type="entry name" value="P-loop containing nucleotide triphosphate hydrolases"/>
    <property type="match status" value="1"/>
</dbReference>
<dbReference type="PANTHER" id="PTHR10695:SF46">
    <property type="entry name" value="BIFUNCTIONAL COENZYME A SYNTHASE-RELATED"/>
    <property type="match status" value="1"/>
</dbReference>
<keyword evidence="2 5" id="KW-0547">Nucleotide-binding</keyword>
<dbReference type="PANTHER" id="PTHR10695">
    <property type="entry name" value="DEPHOSPHO-COA KINASE-RELATED"/>
    <property type="match status" value="1"/>
</dbReference>
<accession>A0A3C1KIU7</accession>
<dbReference type="NCBIfam" id="TIGR00152">
    <property type="entry name" value="dephospho-CoA kinase"/>
    <property type="match status" value="1"/>
</dbReference>
<dbReference type="UniPathway" id="UPA00241">
    <property type="reaction ID" value="UER00356"/>
</dbReference>
<dbReference type="GO" id="GO:0015937">
    <property type="term" value="P:coenzyme A biosynthetic process"/>
    <property type="evidence" value="ECO:0007669"/>
    <property type="project" value="UniProtKB-UniRule"/>
</dbReference>
<feature type="binding site" evidence="5">
    <location>
        <begin position="12"/>
        <end position="17"/>
    </location>
    <ligand>
        <name>ATP</name>
        <dbReference type="ChEBI" id="CHEBI:30616"/>
    </ligand>
</feature>
<comment type="subcellular location">
    <subcellularLocation>
        <location evidence="5">Cytoplasm</location>
    </subcellularLocation>
</comment>
<name>A0A3C1KIU7_9GAMM</name>
<evidence type="ECO:0000313" key="8">
    <source>
        <dbReference type="Proteomes" id="UP000259273"/>
    </source>
</evidence>
<sequence length="204" mass="22022">MAFIVGITGGIGSGKTAVTDRFARHGITVVDADIVARIVVEPGTPALAAIAERFGAELLQPDGGLDRAALRRIVFADPAQRVWLEQLTHPLIGEEIQRQLAASRSPYTLLSSPLLLESATQRALTSLVVVVDVPEAVQLARTVQRDSNDADQVKRIMAAQLPRDQRLALADIVIDNSGPLDALDGVVAELHKEFLQRAEEARRI</sequence>
<dbReference type="GO" id="GO:0005737">
    <property type="term" value="C:cytoplasm"/>
    <property type="evidence" value="ECO:0007669"/>
    <property type="project" value="UniProtKB-SubCell"/>
</dbReference>
<dbReference type="InterPro" id="IPR001977">
    <property type="entry name" value="Depp_CoAkinase"/>
</dbReference>
<evidence type="ECO:0000256" key="6">
    <source>
        <dbReference type="NCBIfam" id="TIGR00152"/>
    </source>
</evidence>
<evidence type="ECO:0000256" key="2">
    <source>
        <dbReference type="ARBA" id="ARBA00022741"/>
    </source>
</evidence>
<comment type="similarity">
    <text evidence="1 5">Belongs to the CoaE family.</text>
</comment>
<proteinExistence type="inferred from homology"/>
<dbReference type="AlphaFoldDB" id="A0A3C1KIU7"/>
<dbReference type="EMBL" id="DMND01000023">
    <property type="protein sequence ID" value="HAN26378.1"/>
    <property type="molecule type" value="Genomic_DNA"/>
</dbReference>
<reference evidence="7 8" key="1">
    <citation type="journal article" date="2018" name="Nat. Biotechnol.">
        <title>A standardized bacterial taxonomy based on genome phylogeny substantially revises the tree of life.</title>
        <authorList>
            <person name="Parks D.H."/>
            <person name="Chuvochina M."/>
            <person name="Waite D.W."/>
            <person name="Rinke C."/>
            <person name="Skarshewski A."/>
            <person name="Chaumeil P.A."/>
            <person name="Hugenholtz P."/>
        </authorList>
    </citation>
    <scope>NUCLEOTIDE SEQUENCE [LARGE SCALE GENOMIC DNA]</scope>
    <source>
        <strain evidence="7">UBA9158</strain>
    </source>
</reference>
<evidence type="ECO:0000256" key="4">
    <source>
        <dbReference type="ARBA" id="ARBA00022993"/>
    </source>
</evidence>
<comment type="pathway">
    <text evidence="5">Cofactor biosynthesis; coenzyme A biosynthesis; CoA from (R)-pantothenate: step 5/5.</text>
</comment>
<dbReference type="GO" id="GO:0005524">
    <property type="term" value="F:ATP binding"/>
    <property type="evidence" value="ECO:0007669"/>
    <property type="project" value="UniProtKB-UniRule"/>
</dbReference>
<keyword evidence="5" id="KW-0963">Cytoplasm</keyword>
<keyword evidence="4 5" id="KW-0173">Coenzyme A biosynthesis</keyword>
<dbReference type="STRING" id="1121937.GCA_000423125_03063"/>
<dbReference type="HAMAP" id="MF_00376">
    <property type="entry name" value="Dephospho_CoA_kinase"/>
    <property type="match status" value="1"/>
</dbReference>
<evidence type="ECO:0000256" key="5">
    <source>
        <dbReference type="HAMAP-Rule" id="MF_00376"/>
    </source>
</evidence>
<dbReference type="InterPro" id="IPR027417">
    <property type="entry name" value="P-loop_NTPase"/>
</dbReference>
<protein>
    <recommendedName>
        <fullName evidence="5 6">Dephospho-CoA kinase</fullName>
        <ecNumber evidence="5 6">2.7.1.24</ecNumber>
    </recommendedName>
    <alternativeName>
        <fullName evidence="5">Dephosphocoenzyme A kinase</fullName>
    </alternativeName>
</protein>
<comment type="caution">
    <text evidence="7">The sequence shown here is derived from an EMBL/GenBank/DDBJ whole genome shotgun (WGS) entry which is preliminary data.</text>
</comment>
<dbReference type="Pfam" id="PF01121">
    <property type="entry name" value="CoaE"/>
    <property type="match status" value="1"/>
</dbReference>
<keyword evidence="5 7" id="KW-0418">Kinase</keyword>
<comment type="catalytic activity">
    <reaction evidence="5">
        <text>3'-dephospho-CoA + ATP = ADP + CoA + H(+)</text>
        <dbReference type="Rhea" id="RHEA:18245"/>
        <dbReference type="ChEBI" id="CHEBI:15378"/>
        <dbReference type="ChEBI" id="CHEBI:30616"/>
        <dbReference type="ChEBI" id="CHEBI:57287"/>
        <dbReference type="ChEBI" id="CHEBI:57328"/>
        <dbReference type="ChEBI" id="CHEBI:456216"/>
        <dbReference type="EC" id="2.7.1.24"/>
    </reaction>
</comment>
<evidence type="ECO:0000256" key="3">
    <source>
        <dbReference type="ARBA" id="ARBA00022840"/>
    </source>
</evidence>
<dbReference type="CDD" id="cd02022">
    <property type="entry name" value="DPCK"/>
    <property type="match status" value="1"/>
</dbReference>
<organism evidence="7 8">
    <name type="scientific">Haliea salexigens</name>
    <dbReference type="NCBI Taxonomy" id="287487"/>
    <lineage>
        <taxon>Bacteria</taxon>
        <taxon>Pseudomonadati</taxon>
        <taxon>Pseudomonadota</taxon>
        <taxon>Gammaproteobacteria</taxon>
        <taxon>Cellvibrionales</taxon>
        <taxon>Halieaceae</taxon>
        <taxon>Haliea</taxon>
    </lineage>
</organism>
<keyword evidence="3 5" id="KW-0067">ATP-binding</keyword>
<evidence type="ECO:0000256" key="1">
    <source>
        <dbReference type="ARBA" id="ARBA00009018"/>
    </source>
</evidence>
<dbReference type="GO" id="GO:0004140">
    <property type="term" value="F:dephospho-CoA kinase activity"/>
    <property type="evidence" value="ECO:0007669"/>
    <property type="project" value="UniProtKB-UniRule"/>
</dbReference>
<keyword evidence="5" id="KW-0808">Transferase</keyword>